<keyword evidence="4" id="KW-0472">Membrane</keyword>
<dbReference type="Pfam" id="PF04357">
    <property type="entry name" value="TamB"/>
    <property type="match status" value="1"/>
</dbReference>
<dbReference type="PANTHER" id="PTHR36985:SF1">
    <property type="entry name" value="TRANSLOCATION AND ASSEMBLY MODULE SUBUNIT TAMB"/>
    <property type="match status" value="1"/>
</dbReference>
<dbReference type="AlphaFoldDB" id="A0A0P1FH51"/>
<protein>
    <recommendedName>
        <fullName evidence="6">Translocation and assembly module TamB C-terminal domain-containing protein</fullName>
    </recommendedName>
</protein>
<dbReference type="RefSeq" id="WP_058263672.1">
    <property type="nucleotide sequence ID" value="NZ_CP051181.1"/>
</dbReference>
<dbReference type="GO" id="GO:0097347">
    <property type="term" value="C:TAM protein secretion complex"/>
    <property type="evidence" value="ECO:0007669"/>
    <property type="project" value="TreeGrafter"/>
</dbReference>
<evidence type="ECO:0000256" key="3">
    <source>
        <dbReference type="ARBA" id="ARBA00022989"/>
    </source>
</evidence>
<keyword evidence="8" id="KW-1185">Reference proteome</keyword>
<dbReference type="GO" id="GO:0005886">
    <property type="term" value="C:plasma membrane"/>
    <property type="evidence" value="ECO:0007669"/>
    <property type="project" value="InterPro"/>
</dbReference>
<evidence type="ECO:0000256" key="5">
    <source>
        <dbReference type="SAM" id="SignalP"/>
    </source>
</evidence>
<feature type="chain" id="PRO_5006062587" description="Translocation and assembly module TamB C-terminal domain-containing protein" evidence="5">
    <location>
        <begin position="19"/>
        <end position="1089"/>
    </location>
</feature>
<name>A0A0P1FH51_THAGE</name>
<evidence type="ECO:0000313" key="7">
    <source>
        <dbReference type="EMBL" id="CUH67371.1"/>
    </source>
</evidence>
<dbReference type="Proteomes" id="UP000051587">
    <property type="component" value="Unassembled WGS sequence"/>
</dbReference>
<reference evidence="7 8" key="1">
    <citation type="submission" date="2015-09" db="EMBL/GenBank/DDBJ databases">
        <authorList>
            <consortium name="Swine Surveillance"/>
        </authorList>
    </citation>
    <scope>NUCLEOTIDE SEQUENCE [LARGE SCALE GENOMIC DNA]</scope>
    <source>
        <strain evidence="7 8">CECT 4357</strain>
    </source>
</reference>
<evidence type="ECO:0000259" key="6">
    <source>
        <dbReference type="Pfam" id="PF04357"/>
    </source>
</evidence>
<evidence type="ECO:0000256" key="2">
    <source>
        <dbReference type="ARBA" id="ARBA00022692"/>
    </source>
</evidence>
<dbReference type="InterPro" id="IPR007452">
    <property type="entry name" value="TamB_C"/>
</dbReference>
<feature type="signal peptide" evidence="5">
    <location>
        <begin position="1"/>
        <end position="18"/>
    </location>
</feature>
<dbReference type="EMBL" id="CYSA01000026">
    <property type="protein sequence ID" value="CUH67371.1"/>
    <property type="molecule type" value="Genomic_DNA"/>
</dbReference>
<accession>A0A0P1FH51</accession>
<sequence>MRGYIFSLLLLAPLPALAQDAADDRGYLEALLEDNLSSPEAEVDITGFRGALSSNATIDRISIADVDGIWITLEDVSLIWSRTALLRGALEVDELTAGEIRFDRLPLPAETQIPSAEAPGFALPELPVSINLGKLAIEKAVLGQAIIGQELTLSLNGSAQLAAGEGSAELSVERLDVADSALELQASFANASRFLSIDLTLSEPKDGIVANLLTLPGAPAVDMKVAGAGPIEDFAADLTLATDGQPRLTGTASVKAVAQETTAETTDGADAPTDLAFRAEIGGDLAPIFAPEYRSFFGSDIRLNANGLRRADGAVQLDQLSLQANAIAFQGQARLSPEGWPDLLQFDGQIAAPQGGPVLLPLSGPETYIDDARFTLNFDAERDDSWRLTSRVAGLNSDDMQLNSARLTGNGRLLRGDGTSIGQVTGRFDISAEGIELSDPALAQAVGSDLRGGLGFDWSEDAPLQLSGIDLSGADYRAKGDLRLSGLTQGLNIVLTPDLQIEAANLSRFTGLAGRKLGGSAMLALKGDIQPLAGSVDVEIFGETQDLAVAEDRIDPLLSGDGKLSLRARRDENGSAVEALKIVTDHAEITGSATLKSDAGAVDMTARITDLARVVDGISGTGSATLRATRQSGDWQIEADANGPGGTQLSAQGSVAQDAARMTLDVTGNAPLALANRQIRPRQLSGQAGIDLRVDGAPSLAALSGAITINDARLALPDQRLALEAIQGAIRLSGANASIDFAANLSSGGSLTLTGPVSLTPGYSADLSARLTDLRITDPTLYETSVDGTVVLKGPLSGGAQVTGTVTLGETELRVPSTSGPRYANLPGLVHRNEPAEVRRVRSWAGLIETGNGGSTGPAYGLDLSILAPARIFVRGRGLDAELGGRLRLIGTTANVIPQGRFELIRGRLDILGKRLSLSEGLIQLQGAFDPYIRFVADTDASGTDVAITIDGPASSPDLSFSSSPELPQDEVLAYLLFGHGVTSISPLQAVRLAAAINTLSGRGGDGLTGNLRRGLALDDLDLTTSDDGTTEARAGKYISENIYSEVTADSAGNSEINLNLQINPALTARGTLSSDGDSGIGIFFEKDY</sequence>
<organism evidence="7 8">
    <name type="scientific">Thalassovita gelatinovora</name>
    <name type="common">Thalassobius gelatinovorus</name>
    <dbReference type="NCBI Taxonomy" id="53501"/>
    <lineage>
        <taxon>Bacteria</taxon>
        <taxon>Pseudomonadati</taxon>
        <taxon>Pseudomonadota</taxon>
        <taxon>Alphaproteobacteria</taxon>
        <taxon>Rhodobacterales</taxon>
        <taxon>Roseobacteraceae</taxon>
        <taxon>Thalassovita</taxon>
    </lineage>
</organism>
<evidence type="ECO:0000256" key="1">
    <source>
        <dbReference type="ARBA" id="ARBA00004167"/>
    </source>
</evidence>
<evidence type="ECO:0000313" key="8">
    <source>
        <dbReference type="Proteomes" id="UP000051587"/>
    </source>
</evidence>
<dbReference type="STRING" id="53501.SAMN04488043_101290"/>
<keyword evidence="5" id="KW-0732">Signal</keyword>
<keyword evidence="2" id="KW-0812">Transmembrane</keyword>
<dbReference type="PANTHER" id="PTHR36985">
    <property type="entry name" value="TRANSLOCATION AND ASSEMBLY MODULE SUBUNIT TAMB"/>
    <property type="match status" value="1"/>
</dbReference>
<proteinExistence type="predicted"/>
<comment type="subcellular location">
    <subcellularLocation>
        <location evidence="1">Membrane</location>
        <topology evidence="1">Single-pass membrane protein</topology>
    </subcellularLocation>
</comment>
<dbReference type="OrthoDB" id="7784409at2"/>
<evidence type="ECO:0000256" key="4">
    <source>
        <dbReference type="ARBA" id="ARBA00023136"/>
    </source>
</evidence>
<dbReference type="GO" id="GO:0009306">
    <property type="term" value="P:protein secretion"/>
    <property type="evidence" value="ECO:0007669"/>
    <property type="project" value="InterPro"/>
</dbReference>
<keyword evidence="3" id="KW-1133">Transmembrane helix</keyword>
<gene>
    <name evidence="7" type="ORF">TG4357_02969</name>
</gene>
<feature type="domain" description="Translocation and assembly module TamB C-terminal" evidence="6">
    <location>
        <begin position="741"/>
        <end position="1089"/>
    </location>
</feature>